<dbReference type="Pfam" id="PF03734">
    <property type="entry name" value="YkuD"/>
    <property type="match status" value="1"/>
</dbReference>
<dbReference type="GO" id="GO:0016740">
    <property type="term" value="F:transferase activity"/>
    <property type="evidence" value="ECO:0007669"/>
    <property type="project" value="UniProtKB-KW"/>
</dbReference>
<dbReference type="GO" id="GO:0005576">
    <property type="term" value="C:extracellular region"/>
    <property type="evidence" value="ECO:0007669"/>
    <property type="project" value="TreeGrafter"/>
</dbReference>
<dbReference type="InterPro" id="IPR038063">
    <property type="entry name" value="Transpep_catalytic_dom"/>
</dbReference>
<keyword evidence="7" id="KW-0732">Signal</keyword>
<evidence type="ECO:0000256" key="6">
    <source>
        <dbReference type="PROSITE-ProRule" id="PRU01373"/>
    </source>
</evidence>
<gene>
    <name evidence="9" type="ORF">BJ969_005521</name>
</gene>
<keyword evidence="5 6" id="KW-0961">Cell wall biogenesis/degradation</keyword>
<accession>A0A840NQY2</accession>
<evidence type="ECO:0000313" key="9">
    <source>
        <dbReference type="EMBL" id="MBB5072433.1"/>
    </source>
</evidence>
<dbReference type="EMBL" id="JACHIV010000001">
    <property type="protein sequence ID" value="MBB5072433.1"/>
    <property type="molecule type" value="Genomic_DNA"/>
</dbReference>
<dbReference type="GO" id="GO:0008360">
    <property type="term" value="P:regulation of cell shape"/>
    <property type="evidence" value="ECO:0007669"/>
    <property type="project" value="UniProtKB-UniRule"/>
</dbReference>
<dbReference type="InterPro" id="IPR005490">
    <property type="entry name" value="LD_TPept_cat_dom"/>
</dbReference>
<feature type="active site" description="Proton donor/acceptor" evidence="6">
    <location>
        <position position="244"/>
    </location>
</feature>
<keyword evidence="4 6" id="KW-0573">Peptidoglycan synthesis</keyword>
<reference evidence="9 10" key="1">
    <citation type="submission" date="2020-08" db="EMBL/GenBank/DDBJ databases">
        <title>Sequencing the genomes of 1000 actinobacteria strains.</title>
        <authorList>
            <person name="Klenk H.-P."/>
        </authorList>
    </citation>
    <scope>NUCLEOTIDE SEQUENCE [LARGE SCALE GENOMIC DNA]</scope>
    <source>
        <strain evidence="9 10">DSM 45582</strain>
    </source>
</reference>
<evidence type="ECO:0000259" key="8">
    <source>
        <dbReference type="PROSITE" id="PS52029"/>
    </source>
</evidence>
<dbReference type="Gene3D" id="2.40.440.10">
    <property type="entry name" value="L,D-transpeptidase catalytic domain-like"/>
    <property type="match status" value="1"/>
</dbReference>
<dbReference type="InterPro" id="IPR050979">
    <property type="entry name" value="LD-transpeptidase"/>
</dbReference>
<evidence type="ECO:0000256" key="5">
    <source>
        <dbReference type="ARBA" id="ARBA00023316"/>
    </source>
</evidence>
<name>A0A840NQY2_9PSEU</name>
<feature type="active site" description="Nucleophile" evidence="6">
    <location>
        <position position="260"/>
    </location>
</feature>
<dbReference type="PANTHER" id="PTHR30582:SF2">
    <property type="entry name" value="L,D-TRANSPEPTIDASE YCIB-RELATED"/>
    <property type="match status" value="1"/>
</dbReference>
<feature type="domain" description="L,D-TPase catalytic" evidence="8">
    <location>
        <begin position="165"/>
        <end position="283"/>
    </location>
</feature>
<dbReference type="Proteomes" id="UP000580474">
    <property type="component" value="Unassembled WGS sequence"/>
</dbReference>
<keyword evidence="2" id="KW-0808">Transferase</keyword>
<protein>
    <recommendedName>
        <fullName evidence="8">L,D-TPase catalytic domain-containing protein</fullName>
    </recommendedName>
</protein>
<dbReference type="GO" id="GO:0071972">
    <property type="term" value="F:peptidoglycan L,D-transpeptidase activity"/>
    <property type="evidence" value="ECO:0007669"/>
    <property type="project" value="TreeGrafter"/>
</dbReference>
<dbReference type="UniPathway" id="UPA00219"/>
<evidence type="ECO:0000313" key="10">
    <source>
        <dbReference type="Proteomes" id="UP000580474"/>
    </source>
</evidence>
<evidence type="ECO:0000256" key="2">
    <source>
        <dbReference type="ARBA" id="ARBA00022679"/>
    </source>
</evidence>
<evidence type="ECO:0000256" key="3">
    <source>
        <dbReference type="ARBA" id="ARBA00022960"/>
    </source>
</evidence>
<organism evidence="9 10">
    <name type="scientific">Saccharopolyspora gloriosae</name>
    <dbReference type="NCBI Taxonomy" id="455344"/>
    <lineage>
        <taxon>Bacteria</taxon>
        <taxon>Bacillati</taxon>
        <taxon>Actinomycetota</taxon>
        <taxon>Actinomycetes</taxon>
        <taxon>Pseudonocardiales</taxon>
        <taxon>Pseudonocardiaceae</taxon>
        <taxon>Saccharopolyspora</taxon>
    </lineage>
</organism>
<dbReference type="AlphaFoldDB" id="A0A840NQY2"/>
<keyword evidence="3 6" id="KW-0133">Cell shape</keyword>
<dbReference type="PROSITE" id="PS52029">
    <property type="entry name" value="LD_TPASE"/>
    <property type="match status" value="1"/>
</dbReference>
<sequence length="283" mass="29031">MTARTRSARTTPAPRRVLGCARSSLLAGGLAALLAGCGGGALPPAPAAESAAPAPVGQADRVDLTGLPAASTFGDIDSAGTDPAPDAATDGVVLRVERDVAVHGTPGGPAFAKLPAMQLGNPTWVPVIARHADWAQVLLPSRPNSSSGWIRVGPANPVTQARTPYRVDVDVDAKRLVVREGDREIGAWTVGVGSPDSPTPRGRTYLMAAIEETVTDFSPIILPLGTHSETFNSYGGGPGTVALHGWPDPAVFGEEASDGCVRVPPDALRLLSTLPLGTLVLLQ</sequence>
<proteinExistence type="predicted"/>
<dbReference type="CDD" id="cd16913">
    <property type="entry name" value="YkuD_like"/>
    <property type="match status" value="1"/>
</dbReference>
<comment type="pathway">
    <text evidence="1 6">Cell wall biogenesis; peptidoglycan biosynthesis.</text>
</comment>
<feature type="chain" id="PRO_5032859049" description="L,D-TPase catalytic domain-containing protein" evidence="7">
    <location>
        <begin position="48"/>
        <end position="283"/>
    </location>
</feature>
<evidence type="ECO:0000256" key="4">
    <source>
        <dbReference type="ARBA" id="ARBA00022984"/>
    </source>
</evidence>
<dbReference type="SUPFAM" id="SSF141523">
    <property type="entry name" value="L,D-transpeptidase catalytic domain-like"/>
    <property type="match status" value="1"/>
</dbReference>
<dbReference type="GO" id="GO:0018104">
    <property type="term" value="P:peptidoglycan-protein cross-linking"/>
    <property type="evidence" value="ECO:0007669"/>
    <property type="project" value="TreeGrafter"/>
</dbReference>
<evidence type="ECO:0000256" key="1">
    <source>
        <dbReference type="ARBA" id="ARBA00004752"/>
    </source>
</evidence>
<feature type="signal peptide" evidence="7">
    <location>
        <begin position="1"/>
        <end position="47"/>
    </location>
</feature>
<dbReference type="GO" id="GO:0071555">
    <property type="term" value="P:cell wall organization"/>
    <property type="evidence" value="ECO:0007669"/>
    <property type="project" value="UniProtKB-UniRule"/>
</dbReference>
<comment type="caution">
    <text evidence="9">The sequence shown here is derived from an EMBL/GenBank/DDBJ whole genome shotgun (WGS) entry which is preliminary data.</text>
</comment>
<dbReference type="RefSeq" id="WP_184483791.1">
    <property type="nucleotide sequence ID" value="NZ_JACHIV010000001.1"/>
</dbReference>
<evidence type="ECO:0000256" key="7">
    <source>
        <dbReference type="SAM" id="SignalP"/>
    </source>
</evidence>
<keyword evidence="10" id="KW-1185">Reference proteome</keyword>
<dbReference type="PANTHER" id="PTHR30582">
    <property type="entry name" value="L,D-TRANSPEPTIDASE"/>
    <property type="match status" value="1"/>
</dbReference>